<dbReference type="EMBL" id="RCNU01000001">
    <property type="protein sequence ID" value="RWQ99238.1"/>
    <property type="molecule type" value="Genomic_DNA"/>
</dbReference>
<evidence type="ECO:0000256" key="7">
    <source>
        <dbReference type="ARBA" id="ARBA00023136"/>
    </source>
</evidence>
<gene>
    <name evidence="10" type="ORF">C8Q69DRAFT_502776</name>
</gene>
<name>A0A443I568_BYSSP</name>
<evidence type="ECO:0000256" key="9">
    <source>
        <dbReference type="SAM" id="Phobius"/>
    </source>
</evidence>
<sequence>MTTTPPSPSPPRPGSSASSAATMTTTTTGAHHSQSQTSSPVSGPVQKPSPPPVDILPIPAAQTYAHVHPALLLALYALRFPSMMADPVSEMITQVPLLAVAQVVYVVTCLPAKGTIVTSTVTAAGEGGVEGTERRAVSGTHGPAGTGVVKSGKVGYRRKHHGHGKGDGIGSRLTAALLSLTLTFLLGTPVLAILLVLFGGPLTTHSPHTILCAMHMSLLSSTALIYVYGVDGAVWKEVYAFARPADAVWGGALGTGVGAWLGAIPIPLDWDRPWQAYPITILTGAYIGFAVGSLISRTPLLYGKRLSFTAPEEEQHEKSN</sequence>
<feature type="transmembrane region" description="Helical" evidence="9">
    <location>
        <begin position="274"/>
        <end position="295"/>
    </location>
</feature>
<organism evidence="10 11">
    <name type="scientific">Byssochlamys spectabilis</name>
    <name type="common">Paecilomyces variotii</name>
    <dbReference type="NCBI Taxonomy" id="264951"/>
    <lineage>
        <taxon>Eukaryota</taxon>
        <taxon>Fungi</taxon>
        <taxon>Dikarya</taxon>
        <taxon>Ascomycota</taxon>
        <taxon>Pezizomycotina</taxon>
        <taxon>Eurotiomycetes</taxon>
        <taxon>Eurotiomycetidae</taxon>
        <taxon>Eurotiales</taxon>
        <taxon>Thermoascaceae</taxon>
        <taxon>Paecilomyces</taxon>
    </lineage>
</organism>
<feature type="transmembrane region" description="Helical" evidence="9">
    <location>
        <begin position="247"/>
        <end position="268"/>
    </location>
</feature>
<proteinExistence type="predicted"/>
<evidence type="ECO:0000256" key="8">
    <source>
        <dbReference type="SAM" id="MobiDB-lite"/>
    </source>
</evidence>
<evidence type="ECO:0000256" key="6">
    <source>
        <dbReference type="ARBA" id="ARBA00022989"/>
    </source>
</evidence>
<dbReference type="InterPro" id="IPR009580">
    <property type="entry name" value="GPI_biosynthesis_protein_Pig-F"/>
</dbReference>
<comment type="caution">
    <text evidence="10">The sequence shown here is derived from an EMBL/GenBank/DDBJ whole genome shotgun (WGS) entry which is preliminary data.</text>
</comment>
<dbReference type="GeneID" id="39601700"/>
<comment type="pathway">
    <text evidence="2">Glycolipid biosynthesis; glycosylphosphatidylinositol-anchor biosynthesis.</text>
</comment>
<dbReference type="RefSeq" id="XP_028488883.1">
    <property type="nucleotide sequence ID" value="XM_028632423.1"/>
</dbReference>
<accession>A0A443I568</accession>
<reference evidence="10 11" key="1">
    <citation type="journal article" date="2018" name="Front. Microbiol.">
        <title>Genomic and genetic insights into a cosmopolitan fungus, Paecilomyces variotii (Eurotiales).</title>
        <authorList>
            <person name="Urquhart A.S."/>
            <person name="Mondo S.J."/>
            <person name="Makela M.R."/>
            <person name="Hane J.K."/>
            <person name="Wiebenga A."/>
            <person name="He G."/>
            <person name="Mihaltcheva S."/>
            <person name="Pangilinan J."/>
            <person name="Lipzen A."/>
            <person name="Barry K."/>
            <person name="de Vries R.P."/>
            <person name="Grigoriev I.V."/>
            <person name="Idnurm A."/>
        </authorList>
    </citation>
    <scope>NUCLEOTIDE SEQUENCE [LARGE SCALE GENOMIC DNA]</scope>
    <source>
        <strain evidence="10 11">CBS 101075</strain>
    </source>
</reference>
<keyword evidence="7 9" id="KW-0472">Membrane</keyword>
<evidence type="ECO:0000313" key="10">
    <source>
        <dbReference type="EMBL" id="RWQ99238.1"/>
    </source>
</evidence>
<dbReference type="GO" id="GO:0006506">
    <property type="term" value="P:GPI anchor biosynthetic process"/>
    <property type="evidence" value="ECO:0007669"/>
    <property type="project" value="UniProtKB-UniPathway"/>
</dbReference>
<dbReference type="GO" id="GO:0005789">
    <property type="term" value="C:endoplasmic reticulum membrane"/>
    <property type="evidence" value="ECO:0007669"/>
    <property type="project" value="UniProtKB-SubCell"/>
</dbReference>
<evidence type="ECO:0000313" key="11">
    <source>
        <dbReference type="Proteomes" id="UP000283841"/>
    </source>
</evidence>
<dbReference type="Pfam" id="PF06699">
    <property type="entry name" value="PIG-F"/>
    <property type="match status" value="1"/>
</dbReference>
<keyword evidence="6 9" id="KW-1133">Transmembrane helix</keyword>
<feature type="compositionally biased region" description="Low complexity" evidence="8">
    <location>
        <begin position="14"/>
        <end position="39"/>
    </location>
</feature>
<evidence type="ECO:0000256" key="4">
    <source>
        <dbReference type="ARBA" id="ARBA00022692"/>
    </source>
</evidence>
<keyword evidence="3" id="KW-0337">GPI-anchor biosynthesis</keyword>
<feature type="region of interest" description="Disordered" evidence="8">
    <location>
        <begin position="1"/>
        <end position="54"/>
    </location>
</feature>
<feature type="transmembrane region" description="Helical" evidence="9">
    <location>
        <begin position="218"/>
        <end position="235"/>
    </location>
</feature>
<keyword evidence="4 9" id="KW-0812">Transmembrane</keyword>
<keyword evidence="11" id="KW-1185">Reference proteome</keyword>
<feature type="transmembrane region" description="Helical" evidence="9">
    <location>
        <begin position="175"/>
        <end position="198"/>
    </location>
</feature>
<evidence type="ECO:0000256" key="5">
    <source>
        <dbReference type="ARBA" id="ARBA00022824"/>
    </source>
</evidence>
<evidence type="ECO:0000256" key="1">
    <source>
        <dbReference type="ARBA" id="ARBA00004477"/>
    </source>
</evidence>
<keyword evidence="5" id="KW-0256">Endoplasmic reticulum</keyword>
<feature type="compositionally biased region" description="Pro residues" evidence="8">
    <location>
        <begin position="1"/>
        <end position="13"/>
    </location>
</feature>
<evidence type="ECO:0000256" key="3">
    <source>
        <dbReference type="ARBA" id="ARBA00022502"/>
    </source>
</evidence>
<evidence type="ECO:0000256" key="2">
    <source>
        <dbReference type="ARBA" id="ARBA00004687"/>
    </source>
</evidence>
<dbReference type="AlphaFoldDB" id="A0A443I568"/>
<dbReference type="STRING" id="264951.A0A443I568"/>
<dbReference type="UniPathway" id="UPA00196"/>
<dbReference type="Proteomes" id="UP000283841">
    <property type="component" value="Unassembled WGS sequence"/>
</dbReference>
<protein>
    <submittedName>
        <fullName evidence="10">Putative GPI-anchor biosynthesis protein</fullName>
    </submittedName>
</protein>
<dbReference type="VEuPathDB" id="FungiDB:C8Q69DRAFT_502776"/>
<comment type="subcellular location">
    <subcellularLocation>
        <location evidence="1">Endoplasmic reticulum membrane</location>
        <topology evidence="1">Multi-pass membrane protein</topology>
    </subcellularLocation>
</comment>